<comment type="similarity">
    <text evidence="2">Belongs to the NlpA lipoprotein family.</text>
</comment>
<dbReference type="Pfam" id="PF03180">
    <property type="entry name" value="Lipoprotein_9"/>
    <property type="match status" value="1"/>
</dbReference>
<dbReference type="PROSITE" id="PS51257">
    <property type="entry name" value="PROKAR_LIPOPROTEIN"/>
    <property type="match status" value="1"/>
</dbReference>
<evidence type="ECO:0000256" key="7">
    <source>
        <dbReference type="SAM" id="SignalP"/>
    </source>
</evidence>
<dbReference type="InterPro" id="IPR004872">
    <property type="entry name" value="Lipoprotein_NlpA"/>
</dbReference>
<dbReference type="RefSeq" id="WP_126108718.1">
    <property type="nucleotide sequence ID" value="NZ_CP034465.1"/>
</dbReference>
<evidence type="ECO:0000256" key="2">
    <source>
        <dbReference type="ARBA" id="ARBA00008973"/>
    </source>
</evidence>
<evidence type="ECO:0000256" key="4">
    <source>
        <dbReference type="ARBA" id="ARBA00023136"/>
    </source>
</evidence>
<evidence type="ECO:0000256" key="1">
    <source>
        <dbReference type="ARBA" id="ARBA00004635"/>
    </source>
</evidence>
<dbReference type="AlphaFoldDB" id="A0A3Q9BJX6"/>
<dbReference type="GO" id="GO:0016020">
    <property type="term" value="C:membrane"/>
    <property type="evidence" value="ECO:0007669"/>
    <property type="project" value="UniProtKB-SubCell"/>
</dbReference>
<evidence type="ECO:0000313" key="9">
    <source>
        <dbReference type="Proteomes" id="UP000273326"/>
    </source>
</evidence>
<keyword evidence="5" id="KW-0564">Palmitate</keyword>
<feature type="signal peptide" evidence="7">
    <location>
        <begin position="1"/>
        <end position="22"/>
    </location>
</feature>
<keyword evidence="9" id="KW-1185">Reference proteome</keyword>
<protein>
    <submittedName>
        <fullName evidence="8">Metal ABC transporter substrate-binding protein</fullName>
    </submittedName>
</protein>
<keyword evidence="4" id="KW-0472">Membrane</keyword>
<evidence type="ECO:0000313" key="8">
    <source>
        <dbReference type="EMBL" id="AZP03627.1"/>
    </source>
</evidence>
<feature type="chain" id="PRO_5039399010" evidence="7">
    <location>
        <begin position="23"/>
        <end position="277"/>
    </location>
</feature>
<evidence type="ECO:0000256" key="5">
    <source>
        <dbReference type="ARBA" id="ARBA00023139"/>
    </source>
</evidence>
<organism evidence="8 9">
    <name type="scientific">Jeotgalibaca ciconiae</name>
    <dbReference type="NCBI Taxonomy" id="2496265"/>
    <lineage>
        <taxon>Bacteria</taxon>
        <taxon>Bacillati</taxon>
        <taxon>Bacillota</taxon>
        <taxon>Bacilli</taxon>
        <taxon>Lactobacillales</taxon>
        <taxon>Carnobacteriaceae</taxon>
        <taxon>Jeotgalibaca</taxon>
    </lineage>
</organism>
<proteinExistence type="inferred from homology"/>
<evidence type="ECO:0000256" key="3">
    <source>
        <dbReference type="ARBA" id="ARBA00022729"/>
    </source>
</evidence>
<keyword evidence="3 7" id="KW-0732">Signal</keyword>
<reference evidence="9" key="1">
    <citation type="submission" date="2018-12" db="EMBL/GenBank/DDBJ databases">
        <title>Complete genome sequencing of Jeotgalibaca sp. H21T32.</title>
        <authorList>
            <person name="Bae J.-W."/>
            <person name="Lee S.-Y."/>
        </authorList>
    </citation>
    <scope>NUCLEOTIDE SEQUENCE [LARGE SCALE GENOMIC DNA]</scope>
    <source>
        <strain evidence="9">H21T32</strain>
    </source>
</reference>
<dbReference type="PANTHER" id="PTHR30429:SF0">
    <property type="entry name" value="METHIONINE-BINDING LIPOPROTEIN METQ"/>
    <property type="match status" value="1"/>
</dbReference>
<gene>
    <name evidence="8" type="ORF">EJN90_02485</name>
</gene>
<dbReference type="KEGG" id="jeh:EJN90_02485"/>
<dbReference type="OrthoDB" id="9812878at2"/>
<keyword evidence="6" id="KW-0449">Lipoprotein</keyword>
<evidence type="ECO:0000256" key="6">
    <source>
        <dbReference type="ARBA" id="ARBA00023288"/>
    </source>
</evidence>
<sequence length="277" mass="30131">MNKKKFSLAILALSTLVLTACGGNDSDGAAAAKENIIVGTSPGPYSELFLDDIVPILEDKGYTVEAVEFSDLRSADVALQEGAVDVNVDQHTAYMDNFNTEADASLVAITPIPTVPTGMYSEKRASIEEVQDGDQVGIPDDASNAARALLLLEKAGWITLDESVEAMQTTTSDIVENPHQLEIVEMSSAQIPRSLDDLDYGIIPGSMLYAAGMSSNDSLLNEDILPHLILHAVVDEQNAETEWANAIVEAYRSDEFLERMEEVNTDNYWFIPEELTN</sequence>
<dbReference type="Proteomes" id="UP000273326">
    <property type="component" value="Chromosome"/>
</dbReference>
<accession>A0A3Q9BJX6</accession>
<name>A0A3Q9BJX6_9LACT</name>
<dbReference type="EMBL" id="CP034465">
    <property type="protein sequence ID" value="AZP03627.1"/>
    <property type="molecule type" value="Genomic_DNA"/>
</dbReference>
<dbReference type="SUPFAM" id="SSF53850">
    <property type="entry name" value="Periplasmic binding protein-like II"/>
    <property type="match status" value="1"/>
</dbReference>
<dbReference type="Gene3D" id="3.40.190.10">
    <property type="entry name" value="Periplasmic binding protein-like II"/>
    <property type="match status" value="2"/>
</dbReference>
<comment type="subcellular location">
    <subcellularLocation>
        <location evidence="1">Membrane</location>
        <topology evidence="1">Lipid-anchor</topology>
    </subcellularLocation>
</comment>
<dbReference type="PANTHER" id="PTHR30429">
    <property type="entry name" value="D-METHIONINE-BINDING LIPOPROTEIN METQ"/>
    <property type="match status" value="1"/>
</dbReference>